<dbReference type="InterPro" id="IPR051538">
    <property type="entry name" value="Acyl-CoA_Synth/Transferase"/>
</dbReference>
<name>A0A1M6BBU5_9FIRM</name>
<dbReference type="Pfam" id="PF13380">
    <property type="entry name" value="CoA_binding_2"/>
    <property type="match status" value="1"/>
</dbReference>
<dbReference type="PROSITE" id="PS50975">
    <property type="entry name" value="ATP_GRASP"/>
    <property type="match status" value="1"/>
</dbReference>
<dbReference type="Pfam" id="PF13549">
    <property type="entry name" value="ATP-grasp_5"/>
    <property type="match status" value="1"/>
</dbReference>
<feature type="domain" description="ATP-grasp" evidence="6">
    <location>
        <begin position="516"/>
        <end position="552"/>
    </location>
</feature>
<dbReference type="GO" id="GO:0016740">
    <property type="term" value="F:transferase activity"/>
    <property type="evidence" value="ECO:0007669"/>
    <property type="project" value="UniProtKB-KW"/>
</dbReference>
<evidence type="ECO:0000256" key="5">
    <source>
        <dbReference type="PROSITE-ProRule" id="PRU00409"/>
    </source>
</evidence>
<dbReference type="SUPFAM" id="SSF56059">
    <property type="entry name" value="Glutathione synthetase ATP-binding domain-like"/>
    <property type="match status" value="1"/>
</dbReference>
<dbReference type="InterPro" id="IPR032875">
    <property type="entry name" value="Succ_CoA_lig_flav_dom"/>
</dbReference>
<dbReference type="InterPro" id="IPR016102">
    <property type="entry name" value="Succinyl-CoA_synth-like"/>
</dbReference>
<dbReference type="Gene3D" id="3.30.1490.20">
    <property type="entry name" value="ATP-grasp fold, A domain"/>
    <property type="match status" value="1"/>
</dbReference>
<dbReference type="Gene3D" id="3.40.50.720">
    <property type="entry name" value="NAD(P)-binding Rossmann-like Domain"/>
    <property type="match status" value="1"/>
</dbReference>
<dbReference type="STRING" id="1121432.SAMN02745219_00380"/>
<evidence type="ECO:0000256" key="4">
    <source>
        <dbReference type="ARBA" id="ARBA00060888"/>
    </source>
</evidence>
<dbReference type="InterPro" id="IPR003781">
    <property type="entry name" value="CoA-bd"/>
</dbReference>
<dbReference type="Pfam" id="PF13607">
    <property type="entry name" value="Succ_CoA_lig"/>
    <property type="match status" value="1"/>
</dbReference>
<evidence type="ECO:0000256" key="1">
    <source>
        <dbReference type="ARBA" id="ARBA00022598"/>
    </source>
</evidence>
<gene>
    <name evidence="7" type="ORF">SAMN02745219_00380</name>
</gene>
<organism evidence="7 8">
    <name type="scientific">Desulfofundulus thermosubterraneus DSM 16057</name>
    <dbReference type="NCBI Taxonomy" id="1121432"/>
    <lineage>
        <taxon>Bacteria</taxon>
        <taxon>Bacillati</taxon>
        <taxon>Bacillota</taxon>
        <taxon>Clostridia</taxon>
        <taxon>Eubacteriales</taxon>
        <taxon>Peptococcaceae</taxon>
        <taxon>Desulfofundulus</taxon>
    </lineage>
</organism>
<evidence type="ECO:0000313" key="8">
    <source>
        <dbReference type="Proteomes" id="UP000184529"/>
    </source>
</evidence>
<dbReference type="Gene3D" id="3.40.50.261">
    <property type="entry name" value="Succinyl-CoA synthetase domains"/>
    <property type="match status" value="2"/>
</dbReference>
<comment type="similarity">
    <text evidence="4">In the N-terminal section; belongs to the acetate CoA ligase alpha subunit family.</text>
</comment>
<reference evidence="8" key="1">
    <citation type="submission" date="2016-11" db="EMBL/GenBank/DDBJ databases">
        <authorList>
            <person name="Varghese N."/>
            <person name="Submissions S."/>
        </authorList>
    </citation>
    <scope>NUCLEOTIDE SEQUENCE [LARGE SCALE GENOMIC DNA]</scope>
    <source>
        <strain evidence="8">DSM 16057</strain>
    </source>
</reference>
<dbReference type="FunFam" id="3.30.1490.20:FF:000020">
    <property type="entry name" value="Protein lysine acetyltransferase"/>
    <property type="match status" value="1"/>
</dbReference>
<dbReference type="AlphaFoldDB" id="A0A1M6BBU5"/>
<dbReference type="EMBL" id="FQZM01000004">
    <property type="protein sequence ID" value="SHI46156.1"/>
    <property type="molecule type" value="Genomic_DNA"/>
</dbReference>
<dbReference type="GO" id="GO:0046872">
    <property type="term" value="F:metal ion binding"/>
    <property type="evidence" value="ECO:0007669"/>
    <property type="project" value="InterPro"/>
</dbReference>
<accession>A0A1M6BBU5</accession>
<sequence>MVRFRLAETAAARTKEEFYKSMESLIPFFHPRSVALIGVSTKTGLQAFNILEQVLAGGYRGRIYPVNPKGGTLLGLPVYRTVSEIPETPDLAVISTPRTAVPDVVRECTARGIKAIIIISQGFADADEWGKQTQQELLETIRDTGTRIVGPNTIGVINLFENLNTSFIGFLRQKAGTAMICQSGIFLLGAADFTGGIGLGVDIGNAADVSFTESLAYLGQQPQVKVINLHMEGIQDGRQFMEVARSVSRVKPVLCLKTGCSEAGARAASSHSGSLAGEDHVFSAAFKQCGIIRVRDVEEMRYLNKTFLTYSSMPGRRVAVVTISGGAGIMAVDACSACGLEVARFSEKTRQKLAAVFPGWMEVNNPADIWLAGMARGYLDILELALDTILDDPGVDAVLVISPAYLDPEEDPRLDISPTINRMASRYPEKPLALWIFGGYRPELAARMENENRVVVYPSPERAMTSLATLYRYLHEIKSRNPLSPPVFSGIQGERIEAILETARQEGLKTINENALEILRAAGIPVLPSQVAQNAGDAVKIAESQGYPVVMKIVSPQISHKSDVGGVRVNLNDARAVAKAYNELMETVSARAPHAAIKGVLIQPYRPGGVEVLLGCKRDPSFGPVLVFGLGGIYTELFRDVSFAVAPINREEALDMIRETKSYRLLQGYRGQPPADMDALVECLLRLSQLVIQWPEIVEMDINPLLVGPQGAVAVDARITMG</sequence>
<dbReference type="InterPro" id="IPR013815">
    <property type="entry name" value="ATP_grasp_subdomain_1"/>
</dbReference>
<evidence type="ECO:0000256" key="3">
    <source>
        <dbReference type="ARBA" id="ARBA00022840"/>
    </source>
</evidence>
<protein>
    <submittedName>
        <fullName evidence="7">Acetyltransferase</fullName>
    </submittedName>
</protein>
<dbReference type="InterPro" id="IPR036291">
    <property type="entry name" value="NAD(P)-bd_dom_sf"/>
</dbReference>
<dbReference type="InterPro" id="IPR011761">
    <property type="entry name" value="ATP-grasp"/>
</dbReference>
<proteinExistence type="inferred from homology"/>
<dbReference type="PANTHER" id="PTHR43334">
    <property type="entry name" value="ACETATE--COA LIGASE [ADP-FORMING]"/>
    <property type="match status" value="1"/>
</dbReference>
<dbReference type="SMART" id="SM00881">
    <property type="entry name" value="CoA_binding"/>
    <property type="match status" value="1"/>
</dbReference>
<dbReference type="SUPFAM" id="SSF51735">
    <property type="entry name" value="NAD(P)-binding Rossmann-fold domains"/>
    <property type="match status" value="1"/>
</dbReference>
<keyword evidence="2 5" id="KW-0547">Nucleotide-binding</keyword>
<keyword evidence="3 5" id="KW-0067">ATP-binding</keyword>
<evidence type="ECO:0000256" key="2">
    <source>
        <dbReference type="ARBA" id="ARBA00022741"/>
    </source>
</evidence>
<dbReference type="GO" id="GO:0005524">
    <property type="term" value="F:ATP binding"/>
    <property type="evidence" value="ECO:0007669"/>
    <property type="project" value="UniProtKB-UniRule"/>
</dbReference>
<keyword evidence="1" id="KW-0436">Ligase</keyword>
<keyword evidence="8" id="KW-1185">Reference proteome</keyword>
<dbReference type="SUPFAM" id="SSF52210">
    <property type="entry name" value="Succinyl-CoA synthetase domains"/>
    <property type="match status" value="2"/>
</dbReference>
<dbReference type="GO" id="GO:0016874">
    <property type="term" value="F:ligase activity"/>
    <property type="evidence" value="ECO:0007669"/>
    <property type="project" value="UniProtKB-KW"/>
</dbReference>
<dbReference type="Gene3D" id="3.30.470.20">
    <property type="entry name" value="ATP-grasp fold, B domain"/>
    <property type="match status" value="1"/>
</dbReference>
<evidence type="ECO:0000259" key="6">
    <source>
        <dbReference type="PROSITE" id="PS50975"/>
    </source>
</evidence>
<dbReference type="Proteomes" id="UP000184529">
    <property type="component" value="Unassembled WGS sequence"/>
</dbReference>
<evidence type="ECO:0000313" key="7">
    <source>
        <dbReference type="EMBL" id="SHI46156.1"/>
    </source>
</evidence>
<dbReference type="PANTHER" id="PTHR43334:SF1">
    <property type="entry name" value="3-HYDROXYPROPIONATE--COA LIGASE [ADP-FORMING]"/>
    <property type="match status" value="1"/>
</dbReference>
<keyword evidence="7" id="KW-0808">Transferase</keyword>